<accession>A0A414FVP0</accession>
<name>A0A414FVP0_9ACTN</name>
<dbReference type="InterPro" id="IPR018294">
    <property type="entry name" value="ISPD_synthase_CS"/>
</dbReference>
<dbReference type="InterPro" id="IPR050088">
    <property type="entry name" value="IspD/TarI_cytidylyltransf_bact"/>
</dbReference>
<organism evidence="3 4">
    <name type="scientific">Collinsella intestinalis</name>
    <dbReference type="NCBI Taxonomy" id="147207"/>
    <lineage>
        <taxon>Bacteria</taxon>
        <taxon>Bacillati</taxon>
        <taxon>Actinomycetota</taxon>
        <taxon>Coriobacteriia</taxon>
        <taxon>Coriobacteriales</taxon>
        <taxon>Coriobacteriaceae</taxon>
        <taxon>Collinsella</taxon>
    </lineage>
</organism>
<dbReference type="Proteomes" id="UP000286050">
    <property type="component" value="Unassembled WGS sequence"/>
</dbReference>
<evidence type="ECO:0000313" key="4">
    <source>
        <dbReference type="Proteomes" id="UP000286050"/>
    </source>
</evidence>
<dbReference type="GO" id="GO:0008299">
    <property type="term" value="P:isoprenoid biosynthetic process"/>
    <property type="evidence" value="ECO:0007669"/>
    <property type="project" value="InterPro"/>
</dbReference>
<dbReference type="Gene3D" id="3.90.550.10">
    <property type="entry name" value="Spore Coat Polysaccharide Biosynthesis Protein SpsA, Chain A"/>
    <property type="match status" value="1"/>
</dbReference>
<dbReference type="Pfam" id="PF01128">
    <property type="entry name" value="IspD"/>
    <property type="match status" value="1"/>
</dbReference>
<gene>
    <name evidence="3" type="ORF">DW787_06955</name>
</gene>
<evidence type="ECO:0000313" key="3">
    <source>
        <dbReference type="EMBL" id="RHD55100.1"/>
    </source>
</evidence>
<dbReference type="PROSITE" id="PS01295">
    <property type="entry name" value="ISPD"/>
    <property type="match status" value="1"/>
</dbReference>
<dbReference type="AlphaFoldDB" id="A0A414FVP0"/>
<dbReference type="EMBL" id="QSJI01000006">
    <property type="protein sequence ID" value="RHD55100.1"/>
    <property type="molecule type" value="Genomic_DNA"/>
</dbReference>
<reference evidence="3 4" key="1">
    <citation type="submission" date="2018-08" db="EMBL/GenBank/DDBJ databases">
        <title>A genome reference for cultivated species of the human gut microbiota.</title>
        <authorList>
            <person name="Zou Y."/>
            <person name="Xue W."/>
            <person name="Luo G."/>
        </authorList>
    </citation>
    <scope>NUCLEOTIDE SEQUENCE [LARGE SCALE GENOMIC DNA]</scope>
    <source>
        <strain evidence="3 4">AM30-5LB</strain>
    </source>
</reference>
<evidence type="ECO:0000256" key="2">
    <source>
        <dbReference type="ARBA" id="ARBA00022695"/>
    </source>
</evidence>
<dbReference type="PANTHER" id="PTHR32125">
    <property type="entry name" value="2-C-METHYL-D-ERYTHRITOL 4-PHOSPHATE CYTIDYLYLTRANSFERASE, CHLOROPLASTIC"/>
    <property type="match status" value="1"/>
</dbReference>
<proteinExistence type="predicted"/>
<dbReference type="SUPFAM" id="SSF53448">
    <property type="entry name" value="Nucleotide-diphospho-sugar transferases"/>
    <property type="match status" value="1"/>
</dbReference>
<dbReference type="PANTHER" id="PTHR32125:SF4">
    <property type="entry name" value="2-C-METHYL-D-ERYTHRITOL 4-PHOSPHATE CYTIDYLYLTRANSFERASE, CHLOROPLASTIC"/>
    <property type="match status" value="1"/>
</dbReference>
<dbReference type="InterPro" id="IPR034683">
    <property type="entry name" value="IspD/TarI"/>
</dbReference>
<keyword evidence="2 3" id="KW-0548">Nucleotidyltransferase</keyword>
<protein>
    <submittedName>
        <fullName evidence="3">2-C-methyl-D-erythritol 4-phosphate cytidylyltransferase</fullName>
    </submittedName>
</protein>
<dbReference type="InterPro" id="IPR029044">
    <property type="entry name" value="Nucleotide-diphossugar_trans"/>
</dbReference>
<dbReference type="GO" id="GO:0050518">
    <property type="term" value="F:2-C-methyl-D-erythritol 4-phosphate cytidylyltransferase activity"/>
    <property type="evidence" value="ECO:0007669"/>
    <property type="project" value="TreeGrafter"/>
</dbReference>
<evidence type="ECO:0000256" key="1">
    <source>
        <dbReference type="ARBA" id="ARBA00022679"/>
    </source>
</evidence>
<sequence length="242" mass="26519">MMNIAVLFAGGVGSRMRSKDVPKQFLEIHGKPIIVRTAELFQNHSRVDAIVVVCVRDWIDHCSSLLRDFGITKLSAVVEGGETGQDSIYQGLLAAKRVAGDANAVVLVHDGVRPLIKAETITDNIESVERYGSAITVVRAKETILSVGDSGDIKGIPPRDSIQLARAPQSFWLDEVLDAQEWARAQGRHDFIDSASLMQARGRVLHTVIGPDENMKITTPGDFFAMQAILNARENEQIYGLE</sequence>
<dbReference type="CDD" id="cd02516">
    <property type="entry name" value="CDP-ME_synthetase"/>
    <property type="match status" value="1"/>
</dbReference>
<comment type="caution">
    <text evidence="3">The sequence shown here is derived from an EMBL/GenBank/DDBJ whole genome shotgun (WGS) entry which is preliminary data.</text>
</comment>
<keyword evidence="1 3" id="KW-0808">Transferase</keyword>